<dbReference type="EMBL" id="CACRSJ010000106">
    <property type="protein sequence ID" value="VYS60508.1"/>
    <property type="molecule type" value="Genomic_DNA"/>
</dbReference>
<dbReference type="PANTHER" id="PTHR31232">
    <property type="match status" value="1"/>
</dbReference>
<dbReference type="Proteomes" id="UP000426265">
    <property type="component" value="Unassembled WGS sequence"/>
</dbReference>
<evidence type="ECO:0000313" key="7">
    <source>
        <dbReference type="EMBL" id="VYS60508.1"/>
    </source>
</evidence>
<dbReference type="GO" id="GO:0005576">
    <property type="term" value="C:extracellular region"/>
    <property type="evidence" value="ECO:0007669"/>
    <property type="project" value="UniProtKB-SubCell"/>
</dbReference>
<evidence type="ECO:0000313" key="8">
    <source>
        <dbReference type="Proteomes" id="UP000426265"/>
    </source>
</evidence>
<feature type="chain" id="PRO_5025085742" description="S-protein homolog" evidence="6">
    <location>
        <begin position="28"/>
        <end position="168"/>
    </location>
</feature>
<dbReference type="AlphaFoldDB" id="A0A654FGZ5"/>
<dbReference type="Pfam" id="PF05938">
    <property type="entry name" value="Self-incomp_S1"/>
    <property type="match status" value="1"/>
</dbReference>
<proteinExistence type="inferred from homology"/>
<evidence type="ECO:0000256" key="2">
    <source>
        <dbReference type="ARBA" id="ARBA00005581"/>
    </source>
</evidence>
<sequence length="168" mass="19702">MTMASITNSHLTLLFLISSTFIIFRLALEFSDVTAEAPDGFLPLAKKHVVIRNTVKNGEELNIHCKSSENNLGHIHLKHGHTWDFRFLVNISKSTKFRCHFWWYAGNKKFFNYWFDIFTVSRDDKPSGRYPVCQECIWDLSDYGPEGYICRINRDKSEPWCFPMDDEP</sequence>
<evidence type="ECO:0000256" key="1">
    <source>
        <dbReference type="ARBA" id="ARBA00004613"/>
    </source>
</evidence>
<name>A0A654FGZ5_ARATH</name>
<evidence type="ECO:0000256" key="3">
    <source>
        <dbReference type="ARBA" id="ARBA00022471"/>
    </source>
</evidence>
<dbReference type="GO" id="GO:0060320">
    <property type="term" value="P:rejection of self pollen"/>
    <property type="evidence" value="ECO:0007669"/>
    <property type="project" value="UniProtKB-KW"/>
</dbReference>
<organism evidence="7 8">
    <name type="scientific">Arabidopsis thaliana</name>
    <name type="common">Mouse-ear cress</name>
    <dbReference type="NCBI Taxonomy" id="3702"/>
    <lineage>
        <taxon>Eukaryota</taxon>
        <taxon>Viridiplantae</taxon>
        <taxon>Streptophyta</taxon>
        <taxon>Embryophyta</taxon>
        <taxon>Tracheophyta</taxon>
        <taxon>Spermatophyta</taxon>
        <taxon>Magnoliopsida</taxon>
        <taxon>eudicotyledons</taxon>
        <taxon>Gunneridae</taxon>
        <taxon>Pentapetalae</taxon>
        <taxon>rosids</taxon>
        <taxon>malvids</taxon>
        <taxon>Brassicales</taxon>
        <taxon>Brassicaceae</taxon>
        <taxon>Camelineae</taxon>
        <taxon>Arabidopsis</taxon>
    </lineage>
</organism>
<dbReference type="InterPro" id="IPR010264">
    <property type="entry name" value="Self-incomp_S1"/>
</dbReference>
<feature type="signal peptide" evidence="6">
    <location>
        <begin position="1"/>
        <end position="27"/>
    </location>
</feature>
<comment type="subcellular location">
    <subcellularLocation>
        <location evidence="1 6">Secreted</location>
    </subcellularLocation>
</comment>
<evidence type="ECO:0000256" key="5">
    <source>
        <dbReference type="ARBA" id="ARBA00022729"/>
    </source>
</evidence>
<accession>A0A654FGZ5</accession>
<evidence type="ECO:0000256" key="6">
    <source>
        <dbReference type="RuleBase" id="RU367044"/>
    </source>
</evidence>
<dbReference type="ExpressionAtlas" id="A0A654FGZ5">
    <property type="expression patterns" value="baseline and differential"/>
</dbReference>
<keyword evidence="3 6" id="KW-0713">Self-incompatibility</keyword>
<comment type="similarity">
    <text evidence="2 6">Belongs to the plant self-incompatibility (S1) protein family.</text>
</comment>
<protein>
    <recommendedName>
        <fullName evidence="6">S-protein homolog</fullName>
    </recommendedName>
</protein>
<evidence type="ECO:0000256" key="4">
    <source>
        <dbReference type="ARBA" id="ARBA00022525"/>
    </source>
</evidence>
<keyword evidence="4 6" id="KW-0964">Secreted</keyword>
<dbReference type="PANTHER" id="PTHR31232:SF133">
    <property type="entry name" value="S-PROTEIN HOMOLOG"/>
    <property type="match status" value="1"/>
</dbReference>
<keyword evidence="5 6" id="KW-0732">Signal</keyword>
<reference evidence="7 8" key="1">
    <citation type="submission" date="2019-11" db="EMBL/GenBank/DDBJ databases">
        <authorList>
            <person name="Jiao W.-B."/>
            <person name="Schneeberger K."/>
        </authorList>
    </citation>
    <scope>NUCLEOTIDE SEQUENCE [LARGE SCALE GENOMIC DNA]</scope>
    <source>
        <strain evidence="8">cv. An-1</strain>
    </source>
</reference>
<gene>
    <name evidence="7" type="ORF">AN1_LOCUS15944</name>
</gene>